<evidence type="ECO:0000259" key="1">
    <source>
        <dbReference type="Pfam" id="PF00144"/>
    </source>
</evidence>
<dbReference type="RefSeq" id="WP_165096952.1">
    <property type="nucleotide sequence ID" value="NZ_CP049056.1"/>
</dbReference>
<dbReference type="InterPro" id="IPR001466">
    <property type="entry name" value="Beta-lactam-related"/>
</dbReference>
<dbReference type="GO" id="GO:0016787">
    <property type="term" value="F:hydrolase activity"/>
    <property type="evidence" value="ECO:0007669"/>
    <property type="project" value="UniProtKB-KW"/>
</dbReference>
<feature type="domain" description="Beta-lactamase-related" evidence="1">
    <location>
        <begin position="69"/>
        <end position="374"/>
    </location>
</feature>
<dbReference type="PANTHER" id="PTHR43283:SF7">
    <property type="entry name" value="BETA-LACTAMASE-RELATED DOMAIN-CONTAINING PROTEIN"/>
    <property type="match status" value="1"/>
</dbReference>
<dbReference type="SUPFAM" id="SSF56601">
    <property type="entry name" value="beta-lactamase/transpeptidase-like"/>
    <property type="match status" value="1"/>
</dbReference>
<dbReference type="Proteomes" id="UP000503336">
    <property type="component" value="Chromosome"/>
</dbReference>
<protein>
    <submittedName>
        <fullName evidence="2">Serine hydrolase</fullName>
    </submittedName>
</protein>
<reference evidence="2 3" key="1">
    <citation type="submission" date="2020-02" db="EMBL/GenBank/DDBJ databases">
        <title>complete genome sequence of Rhodobacteraceae bacterium.</title>
        <authorList>
            <person name="Park J."/>
            <person name="Kim Y.-S."/>
            <person name="Kim K.-H."/>
        </authorList>
    </citation>
    <scope>NUCLEOTIDE SEQUENCE [LARGE SCALE GENOMIC DNA]</scope>
    <source>
        <strain evidence="2 3">RR4-56</strain>
    </source>
</reference>
<name>A0A7L5BZI9_9RHOB</name>
<dbReference type="KEGG" id="hdh:G5B40_07330"/>
<accession>A0A7L5BZI9</accession>
<dbReference type="EMBL" id="CP049056">
    <property type="protein sequence ID" value="QIE55284.1"/>
    <property type="molecule type" value="Genomic_DNA"/>
</dbReference>
<organism evidence="2 3">
    <name type="scientific">Pikeienuella piscinae</name>
    <dbReference type="NCBI Taxonomy" id="2748098"/>
    <lineage>
        <taxon>Bacteria</taxon>
        <taxon>Pseudomonadati</taxon>
        <taxon>Pseudomonadota</taxon>
        <taxon>Alphaproteobacteria</taxon>
        <taxon>Rhodobacterales</taxon>
        <taxon>Paracoccaceae</taxon>
        <taxon>Pikeienuella</taxon>
    </lineage>
</organism>
<evidence type="ECO:0000313" key="2">
    <source>
        <dbReference type="EMBL" id="QIE55284.1"/>
    </source>
</evidence>
<keyword evidence="3" id="KW-1185">Reference proteome</keyword>
<evidence type="ECO:0000313" key="3">
    <source>
        <dbReference type="Proteomes" id="UP000503336"/>
    </source>
</evidence>
<dbReference type="InterPro" id="IPR050789">
    <property type="entry name" value="Diverse_Enzym_Activities"/>
</dbReference>
<sequence>MIMQGFPPAESDRATLANWRSAPWSSWAFHHVREIVPTAEIANDPSDIWELPEGRVDLSGVDLDAAMAETSTDAVVIVHEGRLVHEVYRNGMEPTDPHIIFSVSKSLLGLVAGTLVDRGELKEDDLVTTHVPELGGTAFEGATIRQLLDMRVGVLFDEDYLATEGPIIDYRFAANWNPVPAGLEAGDLRSFMSKLTERDGPHGGRFHYVSPNTDLLAWIFERASGVRYADLVSERLWRPLGAERAGYITLDRIGGARAAGGVCVTARDLARVGMMLADNGSRDGRRVIPASWIEDIEKAGDPAAWNEGDFKDDFAGRAMHYRSKWYVQRRPEPLVHGLGIHGQYVFFDRASRLSIAWMSSRHEPIEKTTTERVLAAVEAIRGAVL</sequence>
<dbReference type="PANTHER" id="PTHR43283">
    <property type="entry name" value="BETA-LACTAMASE-RELATED"/>
    <property type="match status" value="1"/>
</dbReference>
<dbReference type="InterPro" id="IPR012338">
    <property type="entry name" value="Beta-lactam/transpept-like"/>
</dbReference>
<keyword evidence="2" id="KW-0378">Hydrolase</keyword>
<proteinExistence type="predicted"/>
<dbReference type="Gene3D" id="3.40.710.10">
    <property type="entry name" value="DD-peptidase/beta-lactamase superfamily"/>
    <property type="match status" value="1"/>
</dbReference>
<gene>
    <name evidence="2" type="ORF">G5B40_07330</name>
</gene>
<dbReference type="AlphaFoldDB" id="A0A7L5BZI9"/>
<dbReference type="Pfam" id="PF00144">
    <property type="entry name" value="Beta-lactamase"/>
    <property type="match status" value="1"/>
</dbReference>